<feature type="transmembrane region" description="Helical" evidence="1">
    <location>
        <begin position="358"/>
        <end position="379"/>
    </location>
</feature>
<accession>A0A2T3FMA5</accession>
<dbReference type="Pfam" id="PF03616">
    <property type="entry name" value="Glt_symporter"/>
    <property type="match status" value="1"/>
</dbReference>
<feature type="transmembrane region" description="Helical" evidence="1">
    <location>
        <begin position="265"/>
        <end position="282"/>
    </location>
</feature>
<evidence type="ECO:0000313" key="3">
    <source>
        <dbReference type="Proteomes" id="UP000241048"/>
    </source>
</evidence>
<sequence length="460" mass="50131">MEYTNMSFLYDFAFMSLLLIIAQFLRSRIKFLQMFYIPASVLAGLMGLVLGPQFLNVIPWSGKIGSYAYMLVCVLFGGLFLGKKDKTNVKQILTKVGDSFCVNMGAEFFCFGIALLVGGALMKILFPNVFTEIALLMPSGFCGGHGYASTIGTALNNSLGREDGVVLGQTFATVGLLVGLFVGIACINYATRHGGTRLVEKAESLPEECRTGIVPVGKRNSMGEETINPMSMDPLAFHLALTLTATLCGYKFYDFYKQFLPNVELPVMCLAMIFGVIINTIIGHTRFKDSIDEHVEGRIGSMVTDYLVGFGVASISISVVLEFAGPILLLCVLGLLTSLFLVFVVGQKLFRNFWFERSIFVFGWTTGVVAIGVTLLRIVDPEGKSGTLNDYGYSYTLQSVIEVFIIAFTPILAVSMGCIAVGAIETGIAVVLFLICAKCFGVHKEKMNELREGEAEVMSK</sequence>
<keyword evidence="1" id="KW-0812">Transmembrane</keyword>
<dbReference type="GO" id="GO:0016020">
    <property type="term" value="C:membrane"/>
    <property type="evidence" value="ECO:0007669"/>
    <property type="project" value="InterPro"/>
</dbReference>
<protein>
    <recommendedName>
        <fullName evidence="4">Sodium:glutamate symporter</fullName>
    </recommendedName>
</protein>
<feature type="transmembrane region" description="Helical" evidence="1">
    <location>
        <begin position="171"/>
        <end position="191"/>
    </location>
</feature>
<evidence type="ECO:0008006" key="4">
    <source>
        <dbReference type="Google" id="ProtNLM"/>
    </source>
</evidence>
<feature type="transmembrane region" description="Helical" evidence="1">
    <location>
        <begin position="327"/>
        <end position="346"/>
    </location>
</feature>
<gene>
    <name evidence="2" type="ORF">C7U56_11445</name>
</gene>
<dbReference type="InterPro" id="IPR004445">
    <property type="entry name" value="GltS"/>
</dbReference>
<keyword evidence="1" id="KW-0472">Membrane</keyword>
<keyword evidence="3" id="KW-1185">Reference proteome</keyword>
<feature type="transmembrane region" description="Helical" evidence="1">
    <location>
        <begin position="102"/>
        <end position="126"/>
    </location>
</feature>
<evidence type="ECO:0000256" key="1">
    <source>
        <dbReference type="SAM" id="Phobius"/>
    </source>
</evidence>
<organism evidence="2 3">
    <name type="scientific">Clostridium fessum</name>
    <dbReference type="NCBI Taxonomy" id="2126740"/>
    <lineage>
        <taxon>Bacteria</taxon>
        <taxon>Bacillati</taxon>
        <taxon>Bacillota</taxon>
        <taxon>Clostridia</taxon>
        <taxon>Eubacteriales</taxon>
        <taxon>Clostridiaceae</taxon>
        <taxon>Clostridium</taxon>
    </lineage>
</organism>
<dbReference type="PANTHER" id="PTHR36178">
    <property type="entry name" value="SLR0625 PROTEIN"/>
    <property type="match status" value="1"/>
</dbReference>
<feature type="transmembrane region" description="Helical" evidence="1">
    <location>
        <begin position="303"/>
        <end position="321"/>
    </location>
</feature>
<dbReference type="GO" id="GO:0015813">
    <property type="term" value="P:L-glutamate transmembrane transport"/>
    <property type="evidence" value="ECO:0007669"/>
    <property type="project" value="InterPro"/>
</dbReference>
<reference evidence="2 3" key="1">
    <citation type="submission" date="2018-03" db="EMBL/GenBank/DDBJ databases">
        <title>Lachnoclostridium SNUG30386 gen.nov., sp.nov., isolated from human faeces.</title>
        <authorList>
            <person name="Seo B."/>
            <person name="Jeon K."/>
            <person name="Ko G."/>
        </authorList>
    </citation>
    <scope>NUCLEOTIDE SEQUENCE [LARGE SCALE GENOMIC DNA]</scope>
    <source>
        <strain evidence="2 3">SNUG30386</strain>
    </source>
</reference>
<dbReference type="PANTHER" id="PTHR36178:SF1">
    <property type="entry name" value="SODIUM_GLUTAMATE SYMPORTER"/>
    <property type="match status" value="1"/>
</dbReference>
<dbReference type="EMBL" id="PYLO01000004">
    <property type="protein sequence ID" value="PST36409.1"/>
    <property type="molecule type" value="Genomic_DNA"/>
</dbReference>
<comment type="caution">
    <text evidence="2">The sequence shown here is derived from an EMBL/GenBank/DDBJ whole genome shotgun (WGS) entry which is preliminary data.</text>
</comment>
<keyword evidence="1" id="KW-1133">Transmembrane helix</keyword>
<feature type="transmembrane region" description="Helical" evidence="1">
    <location>
        <begin position="37"/>
        <end position="58"/>
    </location>
</feature>
<name>A0A2T3FMA5_9CLOT</name>
<evidence type="ECO:0000313" key="2">
    <source>
        <dbReference type="EMBL" id="PST36409.1"/>
    </source>
</evidence>
<dbReference type="AlphaFoldDB" id="A0A2T3FMA5"/>
<dbReference type="GO" id="GO:0015501">
    <property type="term" value="F:glutamate:sodium symporter activity"/>
    <property type="evidence" value="ECO:0007669"/>
    <property type="project" value="InterPro"/>
</dbReference>
<feature type="transmembrane region" description="Helical" evidence="1">
    <location>
        <begin position="404"/>
        <end position="437"/>
    </location>
</feature>
<dbReference type="Proteomes" id="UP000241048">
    <property type="component" value="Unassembled WGS sequence"/>
</dbReference>
<proteinExistence type="predicted"/>
<feature type="transmembrane region" description="Helical" evidence="1">
    <location>
        <begin position="64"/>
        <end position="81"/>
    </location>
</feature>
<feature type="transmembrane region" description="Helical" evidence="1">
    <location>
        <begin position="6"/>
        <end position="25"/>
    </location>
</feature>
<dbReference type="RefSeq" id="WP_107001328.1">
    <property type="nucleotide sequence ID" value="NZ_JAQDZI010000003.1"/>
</dbReference>